<gene>
    <name evidence="2" type="ORF">HHL10_02385</name>
</gene>
<dbReference type="PROSITE" id="PS51257">
    <property type="entry name" value="PROKAR_LIPOPROTEIN"/>
    <property type="match status" value="1"/>
</dbReference>
<evidence type="ECO:0000313" key="3">
    <source>
        <dbReference type="Proteomes" id="UP000574067"/>
    </source>
</evidence>
<keyword evidence="3" id="KW-1185">Reference proteome</keyword>
<feature type="chain" id="PRO_5032759039" evidence="1">
    <location>
        <begin position="34"/>
        <end position="217"/>
    </location>
</feature>
<sequence length="217" mass="21184">MRASTARTEPARGAMGSTLMTALAAGLAAGVLAGCAATPDATWSDPQLGAKPLQGARVLVVCEANETTLQQVCLDRMAEEATARGLTPVRSAPSGSGVGRGAQAYVGAARAAGASALLLTSVTPDATQVVRPAPFSIGIGGFGGGSRVGVGAGVSLPIGGGGVSSNPGFAANSSFTEVGSGRLLWSARASSSNSDFNSGMGDMARTLLGAAEKAGVF</sequence>
<organism evidence="2 3">
    <name type="scientific">Azohydromonas caseinilytica</name>
    <dbReference type="NCBI Taxonomy" id="2728836"/>
    <lineage>
        <taxon>Bacteria</taxon>
        <taxon>Pseudomonadati</taxon>
        <taxon>Pseudomonadota</taxon>
        <taxon>Betaproteobacteria</taxon>
        <taxon>Burkholderiales</taxon>
        <taxon>Sphaerotilaceae</taxon>
        <taxon>Azohydromonas</taxon>
    </lineage>
</organism>
<keyword evidence="1" id="KW-0732">Signal</keyword>
<dbReference type="EMBL" id="JABBFW010000001">
    <property type="protein sequence ID" value="NML13827.1"/>
    <property type="molecule type" value="Genomic_DNA"/>
</dbReference>
<name>A0A848F172_9BURK</name>
<feature type="signal peptide" evidence="1">
    <location>
        <begin position="1"/>
        <end position="33"/>
    </location>
</feature>
<dbReference type="AlphaFoldDB" id="A0A848F172"/>
<accession>A0A848F172</accession>
<evidence type="ECO:0000256" key="1">
    <source>
        <dbReference type="SAM" id="SignalP"/>
    </source>
</evidence>
<proteinExistence type="predicted"/>
<comment type="caution">
    <text evidence="2">The sequence shown here is derived from an EMBL/GenBank/DDBJ whole genome shotgun (WGS) entry which is preliminary data.</text>
</comment>
<reference evidence="2 3" key="1">
    <citation type="submission" date="2020-04" db="EMBL/GenBank/DDBJ databases">
        <title>Azohydromonas sp. isolated from soil.</title>
        <authorList>
            <person name="Dahal R.H."/>
        </authorList>
    </citation>
    <scope>NUCLEOTIDE SEQUENCE [LARGE SCALE GENOMIC DNA]</scope>
    <source>
        <strain evidence="2 3">G-1-1-14</strain>
    </source>
</reference>
<protein>
    <submittedName>
        <fullName evidence="2">Uncharacterized protein</fullName>
    </submittedName>
</protein>
<evidence type="ECO:0000313" key="2">
    <source>
        <dbReference type="EMBL" id="NML13827.1"/>
    </source>
</evidence>
<dbReference type="Proteomes" id="UP000574067">
    <property type="component" value="Unassembled WGS sequence"/>
</dbReference>
<dbReference type="RefSeq" id="WP_169158710.1">
    <property type="nucleotide sequence ID" value="NZ_JABBFW010000001.1"/>
</dbReference>